<dbReference type="PROSITE" id="PS50865">
    <property type="entry name" value="ZF_MYND_2"/>
    <property type="match status" value="1"/>
</dbReference>
<evidence type="ECO:0000256" key="1">
    <source>
        <dbReference type="ARBA" id="ARBA00022723"/>
    </source>
</evidence>
<dbReference type="OrthoDB" id="341421at2759"/>
<evidence type="ECO:0000256" key="2">
    <source>
        <dbReference type="ARBA" id="ARBA00022771"/>
    </source>
</evidence>
<dbReference type="PROSITE" id="PS01360">
    <property type="entry name" value="ZF_MYND_1"/>
    <property type="match status" value="1"/>
</dbReference>
<organism evidence="6 7">
    <name type="scientific">Ephemerocybe angulata</name>
    <dbReference type="NCBI Taxonomy" id="980116"/>
    <lineage>
        <taxon>Eukaryota</taxon>
        <taxon>Fungi</taxon>
        <taxon>Dikarya</taxon>
        <taxon>Basidiomycota</taxon>
        <taxon>Agaricomycotina</taxon>
        <taxon>Agaricomycetes</taxon>
        <taxon>Agaricomycetidae</taxon>
        <taxon>Agaricales</taxon>
        <taxon>Agaricineae</taxon>
        <taxon>Psathyrellaceae</taxon>
        <taxon>Ephemerocybe</taxon>
    </lineage>
</organism>
<protein>
    <recommendedName>
        <fullName evidence="5">MYND-type domain-containing protein</fullName>
    </recommendedName>
</protein>
<dbReference type="Proteomes" id="UP000541558">
    <property type="component" value="Unassembled WGS sequence"/>
</dbReference>
<keyword evidence="1" id="KW-0479">Metal-binding</keyword>
<keyword evidence="3" id="KW-0862">Zinc</keyword>
<evidence type="ECO:0000256" key="3">
    <source>
        <dbReference type="ARBA" id="ARBA00022833"/>
    </source>
</evidence>
<evidence type="ECO:0000313" key="6">
    <source>
        <dbReference type="EMBL" id="KAF5311655.1"/>
    </source>
</evidence>
<sequence>MHPANLEYLGATGDARGFINSTKAMDIIMNDNRKVQLPLSDLKTCSRCGRRGERFSVCGGCGEKAYCGESCQAADWETHKKQCGKDRTHRIELLAFIPMIAALMEWYRRDDIGSDLPAHPALSHKITNSPNPDAPLDQLFDGSSTRLVKFGAPMSPKKVLENPEKWWPTASNDQVRNKLMRRIECERFLVPSIVSALVALMAEMYTTKYLPARDTFLNKMKRRIRLKYLNSPIADFGIAKGSVDVKPEDTLAYEETDPGMCMFMRGLDPANHYWIYFTTASGEELILDCGLYALNYCQVVNTERHGLELDPPIRDAPFYFQDRSEHNPPIAHHEKERFSVLRDFDLQEDIEWTQTATNHQEWQRKMDVLTKSLGEFVERVQGNRIMKEVKQLTAARCLASVNALAIRFAQRQYLGYTMVSESDVETK</sequence>
<comment type="caution">
    <text evidence="6">The sequence shown here is derived from an EMBL/GenBank/DDBJ whole genome shotgun (WGS) entry which is preliminary data.</text>
</comment>
<dbReference type="GO" id="GO:0008270">
    <property type="term" value="F:zinc ion binding"/>
    <property type="evidence" value="ECO:0007669"/>
    <property type="project" value="UniProtKB-KW"/>
</dbReference>
<keyword evidence="7" id="KW-1185">Reference proteome</keyword>
<dbReference type="Gene3D" id="6.10.140.2220">
    <property type="match status" value="1"/>
</dbReference>
<dbReference type="AlphaFoldDB" id="A0A8H5AVG6"/>
<keyword evidence="2 4" id="KW-0863">Zinc-finger</keyword>
<name>A0A8H5AVG6_9AGAR</name>
<dbReference type="SUPFAM" id="SSF144232">
    <property type="entry name" value="HIT/MYND zinc finger-like"/>
    <property type="match status" value="1"/>
</dbReference>
<gene>
    <name evidence="6" type="ORF">D9611_009530</name>
</gene>
<reference evidence="6 7" key="1">
    <citation type="journal article" date="2020" name="ISME J.">
        <title>Uncovering the hidden diversity of litter-decomposition mechanisms in mushroom-forming fungi.</title>
        <authorList>
            <person name="Floudas D."/>
            <person name="Bentzer J."/>
            <person name="Ahren D."/>
            <person name="Johansson T."/>
            <person name="Persson P."/>
            <person name="Tunlid A."/>
        </authorList>
    </citation>
    <scope>NUCLEOTIDE SEQUENCE [LARGE SCALE GENOMIC DNA]</scope>
    <source>
        <strain evidence="6 7">CBS 175.51</strain>
    </source>
</reference>
<feature type="domain" description="MYND-type" evidence="5">
    <location>
        <begin position="45"/>
        <end position="83"/>
    </location>
</feature>
<proteinExistence type="predicted"/>
<dbReference type="InterPro" id="IPR002893">
    <property type="entry name" value="Znf_MYND"/>
</dbReference>
<evidence type="ECO:0000256" key="4">
    <source>
        <dbReference type="PROSITE-ProRule" id="PRU00134"/>
    </source>
</evidence>
<accession>A0A8H5AVG6</accession>
<dbReference type="EMBL" id="JAACJK010000225">
    <property type="protein sequence ID" value="KAF5311655.1"/>
    <property type="molecule type" value="Genomic_DNA"/>
</dbReference>
<evidence type="ECO:0000313" key="7">
    <source>
        <dbReference type="Proteomes" id="UP000541558"/>
    </source>
</evidence>
<evidence type="ECO:0000259" key="5">
    <source>
        <dbReference type="PROSITE" id="PS50865"/>
    </source>
</evidence>
<dbReference type="Pfam" id="PF01753">
    <property type="entry name" value="zf-MYND"/>
    <property type="match status" value="1"/>
</dbReference>